<evidence type="ECO:0008006" key="5">
    <source>
        <dbReference type="Google" id="ProtNLM"/>
    </source>
</evidence>
<dbReference type="InterPro" id="IPR034139">
    <property type="entry name" value="TOPRIM_OLD"/>
</dbReference>
<sequence length="664" mass="76016">MKHLFLSRIFIKNFRNFGELDLKMTSKQIIIGENNVGKSNLIRAIQLILDPSLSEQDRHLKETDFFDGLEEPQTNGKEIIISIELQGFEHNKQLKALLCDAIVNENPFTARITYKYKIINPSTKEYGFVIYQGEDEEISFGYRERKVLNFMVIDAIRDVESDLKSEKRSPIKKLIKRIDISDEKLKDIAEAMKGNNDEILKIDEISILIKSINKQLSRVTGSNGDVEIDLQTNDIIPSRVLNNINLSVGSKARSVKDSSLGINNLIYISLLMMHLEDDTVPKLLNETAFNDFIGLQNGEHNCLLKKWFLKNDENYILKDSIPNEEYMELYEFFDENRSNESSFTLLAIEEPEAHLHPSVQRTVYREVMKENTSILVSTHSPFITSIAPIKSIVHLIPSKNKGTNGFSTSELTLSEREMEDLQRYIDVKRGELYFGKGVILVEGVAEEYLIPRFAELMGIQLDIEGIICCNINGTDFKPYITFFKQLGVPYVVITDGDYYYYNKEGKKVFNEIYSESHENYGYDGIDRMRALNEEVGLFPKETLNEKMDFNDMDKIFNENHIFIGNHTLETDIMECIEDCEGSKNILFDLFESLTSGGDGQKANFKTSYNAGEYDKCLAKIESSHSKIGKGRFAQSLASKCTSKFNPSYVKNAIEDILKQILNKE</sequence>
<dbReference type="InterPro" id="IPR041685">
    <property type="entry name" value="AAA_GajA/Old/RecF-like"/>
</dbReference>
<evidence type="ECO:0000313" key="3">
    <source>
        <dbReference type="EMBL" id="ODV57718.1"/>
    </source>
</evidence>
<reference evidence="3 4" key="1">
    <citation type="submission" date="2016-09" db="EMBL/GenBank/DDBJ databases">
        <title>Draft genome sequence of the soil isolate, Lysinibacillus fusiformis M5, a potential hypoxanthine producer.</title>
        <authorList>
            <person name="Gallegos-Monterrosa R."/>
            <person name="Maroti G."/>
            <person name="Balint B."/>
            <person name="Kovacs A.T."/>
        </authorList>
    </citation>
    <scope>NUCLEOTIDE SEQUENCE [LARGE SCALE GENOMIC DNA]</scope>
    <source>
        <strain evidence="3 4">M5</strain>
    </source>
</reference>
<dbReference type="InterPro" id="IPR051396">
    <property type="entry name" value="Bact_Antivir_Def_Nuclease"/>
</dbReference>
<evidence type="ECO:0000259" key="1">
    <source>
        <dbReference type="Pfam" id="PF13175"/>
    </source>
</evidence>
<feature type="domain" description="Endonuclease GajA/Old nuclease/RecF-like AAA" evidence="1">
    <location>
        <begin position="6"/>
        <end position="278"/>
    </location>
</feature>
<name>A0A1E4RBL3_9BACI</name>
<organism evidence="3 4">
    <name type="scientific">Lysinibacillus fusiformis</name>
    <dbReference type="NCBI Taxonomy" id="28031"/>
    <lineage>
        <taxon>Bacteria</taxon>
        <taxon>Bacillati</taxon>
        <taxon>Bacillota</taxon>
        <taxon>Bacilli</taxon>
        <taxon>Bacillales</taxon>
        <taxon>Bacillaceae</taxon>
        <taxon>Lysinibacillus</taxon>
    </lineage>
</organism>
<feature type="domain" description="OLD protein-like TOPRIM" evidence="2">
    <location>
        <begin position="434"/>
        <end position="497"/>
    </location>
</feature>
<dbReference type="CDD" id="cd01026">
    <property type="entry name" value="TOPRIM_OLD"/>
    <property type="match status" value="1"/>
</dbReference>
<dbReference type="PANTHER" id="PTHR43581:SF4">
    <property type="entry name" value="ATP_GTP PHOSPHATASE"/>
    <property type="match status" value="1"/>
</dbReference>
<feature type="domain" description="Endonuclease GajA/Old nuclease/RecF-like AAA" evidence="1">
    <location>
        <begin position="327"/>
        <end position="383"/>
    </location>
</feature>
<dbReference type="SUPFAM" id="SSF52540">
    <property type="entry name" value="P-loop containing nucleoside triphosphate hydrolases"/>
    <property type="match status" value="1"/>
</dbReference>
<dbReference type="Gene3D" id="3.40.50.300">
    <property type="entry name" value="P-loop containing nucleotide triphosphate hydrolases"/>
    <property type="match status" value="1"/>
</dbReference>
<dbReference type="EMBL" id="MECQ01000001">
    <property type="protein sequence ID" value="ODV57718.1"/>
    <property type="molecule type" value="Genomic_DNA"/>
</dbReference>
<evidence type="ECO:0000313" key="4">
    <source>
        <dbReference type="Proteomes" id="UP000094784"/>
    </source>
</evidence>
<dbReference type="AlphaFoldDB" id="A0A1E4RBL3"/>
<evidence type="ECO:0000259" key="2">
    <source>
        <dbReference type="Pfam" id="PF20469"/>
    </source>
</evidence>
<comment type="caution">
    <text evidence="3">The sequence shown here is derived from an EMBL/GenBank/DDBJ whole genome shotgun (WGS) entry which is preliminary data.</text>
</comment>
<protein>
    <recommendedName>
        <fullName evidence="5">ATP-dependent endonuclease</fullName>
    </recommendedName>
</protein>
<proteinExistence type="predicted"/>
<dbReference type="PANTHER" id="PTHR43581">
    <property type="entry name" value="ATP/GTP PHOSPHATASE"/>
    <property type="match status" value="1"/>
</dbReference>
<dbReference type="InterPro" id="IPR027417">
    <property type="entry name" value="P-loop_NTPase"/>
</dbReference>
<dbReference type="Pfam" id="PF20469">
    <property type="entry name" value="OLD-like_TOPRIM"/>
    <property type="match status" value="1"/>
</dbReference>
<dbReference type="Proteomes" id="UP000094784">
    <property type="component" value="Unassembled WGS sequence"/>
</dbReference>
<gene>
    <name evidence="3" type="ORF">BG258_10665</name>
</gene>
<dbReference type="Pfam" id="PF13175">
    <property type="entry name" value="AAA_15"/>
    <property type="match status" value="2"/>
</dbReference>
<accession>A0A1E4RBL3</accession>